<gene>
    <name evidence="8" type="ORF">PCAMFM013_S016g000171</name>
</gene>
<dbReference type="PANTHER" id="PTHR10073:SF12">
    <property type="entry name" value="DNA MISMATCH REPAIR PROTEIN MLH1"/>
    <property type="match status" value="1"/>
</dbReference>
<dbReference type="InterPro" id="IPR020568">
    <property type="entry name" value="Ribosomal_Su5_D2-typ_SF"/>
</dbReference>
<dbReference type="Pfam" id="PF01119">
    <property type="entry name" value="DNA_mis_repair"/>
    <property type="match status" value="1"/>
</dbReference>
<dbReference type="STRING" id="1429867.A0A0G4PHQ7"/>
<evidence type="ECO:0000256" key="2">
    <source>
        <dbReference type="ARBA" id="ARBA00006082"/>
    </source>
</evidence>
<keyword evidence="3" id="KW-0227">DNA damage</keyword>
<dbReference type="GO" id="GO:0005524">
    <property type="term" value="F:ATP binding"/>
    <property type="evidence" value="ECO:0007669"/>
    <property type="project" value="InterPro"/>
</dbReference>
<comment type="similarity">
    <text evidence="2">Belongs to the DNA mismatch repair MutL/HexB family.</text>
</comment>
<feature type="compositionally biased region" description="Low complexity" evidence="6">
    <location>
        <begin position="405"/>
        <end position="419"/>
    </location>
</feature>
<organism evidence="8 9">
    <name type="scientific">Penicillium camemberti (strain FM 013)</name>
    <dbReference type="NCBI Taxonomy" id="1429867"/>
    <lineage>
        <taxon>Eukaryota</taxon>
        <taxon>Fungi</taxon>
        <taxon>Dikarya</taxon>
        <taxon>Ascomycota</taxon>
        <taxon>Pezizomycotina</taxon>
        <taxon>Eurotiomycetes</taxon>
        <taxon>Eurotiomycetidae</taxon>
        <taxon>Eurotiales</taxon>
        <taxon>Aspergillaceae</taxon>
        <taxon>Penicillium</taxon>
    </lineage>
</organism>
<dbReference type="FunFam" id="3.30.565.10:FF:000033">
    <property type="entry name" value="DNA mismatch repair protein Mlh1"/>
    <property type="match status" value="1"/>
</dbReference>
<dbReference type="EMBL" id="HG793149">
    <property type="protein sequence ID" value="CRL25890.1"/>
    <property type="molecule type" value="Genomic_DNA"/>
</dbReference>
<dbReference type="AlphaFoldDB" id="A0A0G4PHQ7"/>
<dbReference type="InterPro" id="IPR036890">
    <property type="entry name" value="HATPase_C_sf"/>
</dbReference>
<evidence type="ECO:0000256" key="5">
    <source>
        <dbReference type="ARBA" id="ARBA00023242"/>
    </source>
</evidence>
<dbReference type="InterPro" id="IPR032189">
    <property type="entry name" value="Mlh1_C"/>
</dbReference>
<sequence length="761" mass="83745">MEEDMNIEPIDQRGTKRAAEEDEPLEPPKPKKIKALDPDVVNKIAAGEIIVAPMHALKELIENAVDAGSTSIEVLIKEGGLKLLQITDNGHGIDRDDLPILCERFTTSKLKEFEDLTSIGTYGFRGEALASISHIAHLTVTTKTAGSSCAWRAHYGDGKLIPAKPGQSSAPKATAGRGGTQITVEDLFYNVPTRRRAFRSASEEYAKILDVVGRYAVHCSGVAFSCRKHGDSGVSISTPVSANTVDRIRQIHGSAVANEVVEFKTEDTKLGFRASGFATNANYHVKKTVVLLFINHRAVESTAVKRAVEQTYSAFLPKGGHPFVYLDLEIEPSRVDVNVHPTKREVNFLNEDEIIELVCTEIRSKLAEVDSSRTFLTQSLLPGVQTIESLQHDQGTPAHDRTGEATKAGGTPKTPATTKKPYENNLIRTDSKVRKITAMLGPATASPRDPSNPDAPTETETPTNSILDNGLQYETTDRQPLKIALSSIKNLRASVRSEMHNTLTEMFASHTYVGLVDERRRLAAIQSGVKLYLIDYGLACHEFFYQVGLTDFGNFGVIRLEPAPKLVDLLKIAAESERQEHSDSSGEEADSIFANAPEMIARTLVERREMLNEYFSLQISPDGDLLAIPLLLKGYLPALAKLPRFLLRLGPYVDWNSEEGCFRTFLRELATFYTPEQLPVLSQAAQDASGESATQGPVVADDPGVEDEDAFVRARRAQMVRMLEYAVFPALRARLVATSRLLRGVVEVADLKGLYRVFERC</sequence>
<name>A0A0G4PHQ7_PENC3</name>
<dbReference type="GO" id="GO:0016887">
    <property type="term" value="F:ATP hydrolysis activity"/>
    <property type="evidence" value="ECO:0007669"/>
    <property type="project" value="InterPro"/>
</dbReference>
<evidence type="ECO:0000313" key="9">
    <source>
        <dbReference type="Proteomes" id="UP000053732"/>
    </source>
</evidence>
<dbReference type="InterPro" id="IPR014762">
    <property type="entry name" value="DNA_mismatch_repair_CS"/>
</dbReference>
<dbReference type="InterPro" id="IPR002099">
    <property type="entry name" value="MutL/Mlh/PMS"/>
</dbReference>
<evidence type="ECO:0000313" key="8">
    <source>
        <dbReference type="EMBL" id="CRL25890.1"/>
    </source>
</evidence>
<reference evidence="8 9" key="1">
    <citation type="journal article" date="2014" name="Nat. Commun.">
        <title>Multiple recent horizontal transfers of a large genomic region in cheese making fungi.</title>
        <authorList>
            <person name="Cheeseman K."/>
            <person name="Ropars J."/>
            <person name="Renault P."/>
            <person name="Dupont J."/>
            <person name="Gouzy J."/>
            <person name="Branca A."/>
            <person name="Abraham A.L."/>
            <person name="Ceppi M."/>
            <person name="Conseiller E."/>
            <person name="Debuchy R."/>
            <person name="Malagnac F."/>
            <person name="Goarin A."/>
            <person name="Silar P."/>
            <person name="Lacoste S."/>
            <person name="Sallet E."/>
            <person name="Bensimon A."/>
            <person name="Giraud T."/>
            <person name="Brygoo Y."/>
        </authorList>
    </citation>
    <scope>NUCLEOTIDE SEQUENCE [LARGE SCALE GENOMIC DNA]</scope>
    <source>
        <strain evidence="9">FM 013</strain>
    </source>
</reference>
<dbReference type="Gene3D" id="3.30.230.10">
    <property type="match status" value="1"/>
</dbReference>
<dbReference type="InterPro" id="IPR013507">
    <property type="entry name" value="DNA_mismatch_S5_2-like"/>
</dbReference>
<protein>
    <submittedName>
        <fullName evidence="8">DNA mismatch repair protein</fullName>
    </submittedName>
</protein>
<dbReference type="SMART" id="SM01340">
    <property type="entry name" value="DNA_mis_repair"/>
    <property type="match status" value="1"/>
</dbReference>
<dbReference type="InterPro" id="IPR014721">
    <property type="entry name" value="Ribsml_uS5_D2-typ_fold_subgr"/>
</dbReference>
<dbReference type="GO" id="GO:0032389">
    <property type="term" value="C:MutLalpha complex"/>
    <property type="evidence" value="ECO:0007669"/>
    <property type="project" value="TreeGrafter"/>
</dbReference>
<evidence type="ECO:0000256" key="6">
    <source>
        <dbReference type="SAM" id="MobiDB-lite"/>
    </source>
</evidence>
<feature type="domain" description="DNA mismatch repair protein S5" evidence="7">
    <location>
        <begin position="248"/>
        <end position="367"/>
    </location>
</feature>
<dbReference type="SUPFAM" id="SSF54211">
    <property type="entry name" value="Ribosomal protein S5 domain 2-like"/>
    <property type="match status" value="1"/>
</dbReference>
<dbReference type="InterPro" id="IPR038973">
    <property type="entry name" value="MutL/Mlh/Pms-like"/>
</dbReference>
<dbReference type="GO" id="GO:0030983">
    <property type="term" value="F:mismatched DNA binding"/>
    <property type="evidence" value="ECO:0007669"/>
    <property type="project" value="InterPro"/>
</dbReference>
<dbReference type="Pfam" id="PF13589">
    <property type="entry name" value="HATPase_c_3"/>
    <property type="match status" value="1"/>
</dbReference>
<dbReference type="PROSITE" id="PS00058">
    <property type="entry name" value="DNA_MISMATCH_REPAIR_1"/>
    <property type="match status" value="1"/>
</dbReference>
<dbReference type="Proteomes" id="UP000053732">
    <property type="component" value="Unassembled WGS sequence"/>
</dbReference>
<dbReference type="CDD" id="cd16926">
    <property type="entry name" value="HATPase_MutL-MLH-PMS-like"/>
    <property type="match status" value="1"/>
</dbReference>
<dbReference type="Pfam" id="PF16413">
    <property type="entry name" value="Mlh1_C"/>
    <property type="match status" value="1"/>
</dbReference>
<dbReference type="CDD" id="cd03483">
    <property type="entry name" value="MutL_Trans_MLH1"/>
    <property type="match status" value="1"/>
</dbReference>
<feature type="compositionally biased region" description="Basic and acidic residues" evidence="6">
    <location>
        <begin position="10"/>
        <end position="19"/>
    </location>
</feature>
<evidence type="ECO:0000256" key="1">
    <source>
        <dbReference type="ARBA" id="ARBA00004123"/>
    </source>
</evidence>
<accession>A0A0G4PHQ7</accession>
<dbReference type="Gene3D" id="3.30.565.10">
    <property type="entry name" value="Histidine kinase-like ATPase, C-terminal domain"/>
    <property type="match status" value="1"/>
</dbReference>
<evidence type="ECO:0000256" key="4">
    <source>
        <dbReference type="ARBA" id="ARBA00023204"/>
    </source>
</evidence>
<evidence type="ECO:0000259" key="7">
    <source>
        <dbReference type="SMART" id="SM01340"/>
    </source>
</evidence>
<keyword evidence="9" id="KW-1185">Reference proteome</keyword>
<dbReference type="GO" id="GO:0061982">
    <property type="term" value="P:meiosis I cell cycle process"/>
    <property type="evidence" value="ECO:0007669"/>
    <property type="project" value="UniProtKB-ARBA"/>
</dbReference>
<comment type="subcellular location">
    <subcellularLocation>
        <location evidence="1">Nucleus</location>
    </subcellularLocation>
</comment>
<dbReference type="GO" id="GO:0006298">
    <property type="term" value="P:mismatch repair"/>
    <property type="evidence" value="ECO:0007669"/>
    <property type="project" value="InterPro"/>
</dbReference>
<keyword evidence="5" id="KW-0539">Nucleus</keyword>
<proteinExistence type="inferred from homology"/>
<dbReference type="NCBIfam" id="TIGR00585">
    <property type="entry name" value="mutl"/>
    <property type="match status" value="1"/>
</dbReference>
<evidence type="ECO:0000256" key="3">
    <source>
        <dbReference type="ARBA" id="ARBA00022763"/>
    </source>
</evidence>
<feature type="compositionally biased region" description="Polar residues" evidence="6">
    <location>
        <begin position="458"/>
        <end position="467"/>
    </location>
</feature>
<keyword evidence="4" id="KW-0234">DNA repair</keyword>
<dbReference type="GO" id="GO:0140664">
    <property type="term" value="F:ATP-dependent DNA damage sensor activity"/>
    <property type="evidence" value="ECO:0007669"/>
    <property type="project" value="InterPro"/>
</dbReference>
<feature type="region of interest" description="Disordered" evidence="6">
    <location>
        <begin position="1"/>
        <end position="33"/>
    </location>
</feature>
<feature type="region of interest" description="Disordered" evidence="6">
    <location>
        <begin position="391"/>
        <end position="468"/>
    </location>
</feature>
<dbReference type="PANTHER" id="PTHR10073">
    <property type="entry name" value="DNA MISMATCH REPAIR PROTEIN MLH, PMS, MUTL"/>
    <property type="match status" value="1"/>
</dbReference>
<dbReference type="SUPFAM" id="SSF55874">
    <property type="entry name" value="ATPase domain of HSP90 chaperone/DNA topoisomerase II/histidine kinase"/>
    <property type="match status" value="1"/>
</dbReference>
<dbReference type="FunFam" id="3.30.230.10:FF:000014">
    <property type="entry name" value="DNA mismatch repair protein Mlh1"/>
    <property type="match status" value="1"/>
</dbReference>